<dbReference type="Gene3D" id="3.40.30.10">
    <property type="entry name" value="Glutaredoxin"/>
    <property type="match status" value="1"/>
</dbReference>
<dbReference type="InterPro" id="IPR004045">
    <property type="entry name" value="Glutathione_S-Trfase_N"/>
</dbReference>
<evidence type="ECO:0000313" key="4">
    <source>
        <dbReference type="EMBL" id="KAK1643536.1"/>
    </source>
</evidence>
<evidence type="ECO:0000256" key="2">
    <source>
        <dbReference type="SAM" id="MobiDB-lite"/>
    </source>
</evidence>
<keyword evidence="5" id="KW-1185">Reference proteome</keyword>
<feature type="domain" description="GST N-terminal" evidence="3">
    <location>
        <begin position="7"/>
        <end position="92"/>
    </location>
</feature>
<dbReference type="PANTHER" id="PTHR11260">
    <property type="entry name" value="GLUTATHIONE S-TRANSFERASE, GST, SUPERFAMILY, GST DOMAIN CONTAINING"/>
    <property type="match status" value="1"/>
</dbReference>
<dbReference type="GO" id="GO:0004364">
    <property type="term" value="F:glutathione transferase activity"/>
    <property type="evidence" value="ECO:0007669"/>
    <property type="project" value="UniProtKB-UniRule"/>
</dbReference>
<feature type="region of interest" description="Disordered" evidence="2">
    <location>
        <begin position="74"/>
        <end position="106"/>
    </location>
</feature>
<reference evidence="4" key="1">
    <citation type="submission" date="2023-07" db="EMBL/GenBank/DDBJ databases">
        <title>A chromosome-level genome assembly of Lolium multiflorum.</title>
        <authorList>
            <person name="Chen Y."/>
            <person name="Copetti D."/>
            <person name="Kolliker R."/>
            <person name="Studer B."/>
        </authorList>
    </citation>
    <scope>NUCLEOTIDE SEQUENCE</scope>
    <source>
        <strain evidence="4">02402/16</strain>
        <tissue evidence="4">Leaf</tissue>
    </source>
</reference>
<organism evidence="4 5">
    <name type="scientific">Lolium multiflorum</name>
    <name type="common">Italian ryegrass</name>
    <name type="synonym">Lolium perenne subsp. multiflorum</name>
    <dbReference type="NCBI Taxonomy" id="4521"/>
    <lineage>
        <taxon>Eukaryota</taxon>
        <taxon>Viridiplantae</taxon>
        <taxon>Streptophyta</taxon>
        <taxon>Embryophyta</taxon>
        <taxon>Tracheophyta</taxon>
        <taxon>Spermatophyta</taxon>
        <taxon>Magnoliopsida</taxon>
        <taxon>Liliopsida</taxon>
        <taxon>Poales</taxon>
        <taxon>Poaceae</taxon>
        <taxon>BOP clade</taxon>
        <taxon>Pooideae</taxon>
        <taxon>Poodae</taxon>
        <taxon>Poeae</taxon>
        <taxon>Poeae Chloroplast Group 2 (Poeae type)</taxon>
        <taxon>Loliodinae</taxon>
        <taxon>Loliinae</taxon>
        <taxon>Lolium</taxon>
    </lineage>
</organism>
<comment type="caution">
    <text evidence="4">The sequence shown here is derived from an EMBL/GenBank/DDBJ whole genome shotgun (WGS) entry which is preliminary data.</text>
</comment>
<name>A0AAD8S0I5_LOLMU</name>
<dbReference type="GO" id="GO:0005829">
    <property type="term" value="C:cytosol"/>
    <property type="evidence" value="ECO:0007669"/>
    <property type="project" value="UniProtKB-SubCell"/>
</dbReference>
<dbReference type="InterPro" id="IPR045073">
    <property type="entry name" value="Omega/Tau-like"/>
</dbReference>
<dbReference type="SUPFAM" id="SSF52833">
    <property type="entry name" value="Thioredoxin-like"/>
    <property type="match status" value="1"/>
</dbReference>
<dbReference type="EC" id="2.5.1.18" evidence="1"/>
<dbReference type="Pfam" id="PF02798">
    <property type="entry name" value="GST_N"/>
    <property type="match status" value="1"/>
</dbReference>
<evidence type="ECO:0000259" key="3">
    <source>
        <dbReference type="PROSITE" id="PS50404"/>
    </source>
</evidence>
<proteinExistence type="inferred from homology"/>
<protein>
    <recommendedName>
        <fullName evidence="1">Glutathione S-transferase</fullName>
        <ecNumber evidence="1">2.5.1.18</ecNumber>
    </recommendedName>
</protein>
<comment type="catalytic activity">
    <reaction evidence="1">
        <text>RX + glutathione = an S-substituted glutathione + a halide anion + H(+)</text>
        <dbReference type="Rhea" id="RHEA:16437"/>
        <dbReference type="ChEBI" id="CHEBI:15378"/>
        <dbReference type="ChEBI" id="CHEBI:16042"/>
        <dbReference type="ChEBI" id="CHEBI:17792"/>
        <dbReference type="ChEBI" id="CHEBI:57925"/>
        <dbReference type="ChEBI" id="CHEBI:90779"/>
        <dbReference type="EC" id="2.5.1.18"/>
    </reaction>
</comment>
<comment type="similarity">
    <text evidence="1">Belongs to the GST superfamily.</text>
</comment>
<feature type="region of interest" description="Disordered" evidence="2">
    <location>
        <begin position="121"/>
        <end position="140"/>
    </location>
</feature>
<feature type="region of interest" description="Disordered" evidence="2">
    <location>
        <begin position="162"/>
        <end position="191"/>
    </location>
</feature>
<dbReference type="Proteomes" id="UP001231189">
    <property type="component" value="Unassembled WGS sequence"/>
</dbReference>
<dbReference type="PANTHER" id="PTHR11260:SF732">
    <property type="entry name" value="GLUTATHIONE S-TRANSFERASE GSTU1-RELATED"/>
    <property type="match status" value="1"/>
</dbReference>
<comment type="subcellular location">
    <subcellularLocation>
        <location evidence="1">Cytoplasm</location>
        <location evidence="1">Cytosol</location>
    </subcellularLocation>
</comment>
<comment type="function">
    <text evidence="1">Is involved in the conjugation of reduced glutathione to a wide number of exogenous and endogenous hydrophobic electrophiles.</text>
</comment>
<evidence type="ECO:0000256" key="1">
    <source>
        <dbReference type="RuleBase" id="RU369102"/>
    </source>
</evidence>
<accession>A0AAD8S0I5</accession>
<dbReference type="EMBL" id="JAUUTY010000004">
    <property type="protein sequence ID" value="KAK1643536.1"/>
    <property type="molecule type" value="Genomic_DNA"/>
</dbReference>
<dbReference type="InterPro" id="IPR036249">
    <property type="entry name" value="Thioredoxin-like_sf"/>
</dbReference>
<keyword evidence="1" id="KW-0808">Transferase</keyword>
<dbReference type="GO" id="GO:0006749">
    <property type="term" value="P:glutathione metabolic process"/>
    <property type="evidence" value="ECO:0007669"/>
    <property type="project" value="TreeGrafter"/>
</dbReference>
<keyword evidence="1" id="KW-0963">Cytoplasm</keyword>
<sequence>MAGEKNDGLVLLDFWVSPFGMRCRIALAEKGLPYKHVEEDLFGGKSDLLLRSNPVHKKIPVLLPLHHALFVKKKSQSDGTNRNDAMDSAEDKNQSKAFPVPGSCNDEKAKHAPIISGSKTSDNAAWDHSPPAQPKQQHRVSRTMMPNNGIPLELGDNGSVPALNPVPTPVDSPAYGVPGPDMGHVCSSSEV</sequence>
<evidence type="ECO:0000313" key="5">
    <source>
        <dbReference type="Proteomes" id="UP001231189"/>
    </source>
</evidence>
<gene>
    <name evidence="4" type="ORF">QYE76_061341</name>
</gene>
<dbReference type="PROSITE" id="PS50404">
    <property type="entry name" value="GST_NTER"/>
    <property type="match status" value="1"/>
</dbReference>
<dbReference type="AlphaFoldDB" id="A0AAD8S0I5"/>